<proteinExistence type="predicted"/>
<dbReference type="InterPro" id="IPR011701">
    <property type="entry name" value="MFS"/>
</dbReference>
<evidence type="ECO:0000256" key="3">
    <source>
        <dbReference type="ARBA" id="ARBA00022692"/>
    </source>
</evidence>
<keyword evidence="5 7" id="KW-0472">Membrane</keyword>
<evidence type="ECO:0000256" key="5">
    <source>
        <dbReference type="ARBA" id="ARBA00023136"/>
    </source>
</evidence>
<dbReference type="PANTHER" id="PTHR43791:SF53">
    <property type="entry name" value="MAJOR FACILITATOR SUPERFAMILY (MFS) PROFILE DOMAIN-CONTAINING PROTEIN"/>
    <property type="match status" value="1"/>
</dbReference>
<organism evidence="8 9">
    <name type="scientific">Lophium mytilinum</name>
    <dbReference type="NCBI Taxonomy" id="390894"/>
    <lineage>
        <taxon>Eukaryota</taxon>
        <taxon>Fungi</taxon>
        <taxon>Dikarya</taxon>
        <taxon>Ascomycota</taxon>
        <taxon>Pezizomycotina</taxon>
        <taxon>Dothideomycetes</taxon>
        <taxon>Pleosporomycetidae</taxon>
        <taxon>Mytilinidiales</taxon>
        <taxon>Mytilinidiaceae</taxon>
        <taxon>Lophium</taxon>
    </lineage>
</organism>
<name>A0A6A6QV53_9PEZI</name>
<dbReference type="GO" id="GO:0016020">
    <property type="term" value="C:membrane"/>
    <property type="evidence" value="ECO:0007669"/>
    <property type="project" value="UniProtKB-SubCell"/>
</dbReference>
<feature type="transmembrane region" description="Helical" evidence="7">
    <location>
        <begin position="458"/>
        <end position="478"/>
    </location>
</feature>
<evidence type="ECO:0000256" key="6">
    <source>
        <dbReference type="SAM" id="MobiDB-lite"/>
    </source>
</evidence>
<reference evidence="8" key="1">
    <citation type="journal article" date="2020" name="Stud. Mycol.">
        <title>101 Dothideomycetes genomes: a test case for predicting lifestyles and emergence of pathogens.</title>
        <authorList>
            <person name="Haridas S."/>
            <person name="Albert R."/>
            <person name="Binder M."/>
            <person name="Bloem J."/>
            <person name="Labutti K."/>
            <person name="Salamov A."/>
            <person name="Andreopoulos B."/>
            <person name="Baker S."/>
            <person name="Barry K."/>
            <person name="Bills G."/>
            <person name="Bluhm B."/>
            <person name="Cannon C."/>
            <person name="Castanera R."/>
            <person name="Culley D."/>
            <person name="Daum C."/>
            <person name="Ezra D."/>
            <person name="Gonzalez J."/>
            <person name="Henrissat B."/>
            <person name="Kuo A."/>
            <person name="Liang C."/>
            <person name="Lipzen A."/>
            <person name="Lutzoni F."/>
            <person name="Magnuson J."/>
            <person name="Mondo S."/>
            <person name="Nolan M."/>
            <person name="Ohm R."/>
            <person name="Pangilinan J."/>
            <person name="Park H.-J."/>
            <person name="Ramirez L."/>
            <person name="Alfaro M."/>
            <person name="Sun H."/>
            <person name="Tritt A."/>
            <person name="Yoshinaga Y."/>
            <person name="Zwiers L.-H."/>
            <person name="Turgeon B."/>
            <person name="Goodwin S."/>
            <person name="Spatafora J."/>
            <person name="Crous P."/>
            <person name="Grigoriev I."/>
        </authorList>
    </citation>
    <scope>NUCLEOTIDE SEQUENCE</scope>
    <source>
        <strain evidence="8">CBS 269.34</strain>
    </source>
</reference>
<dbReference type="PANTHER" id="PTHR43791">
    <property type="entry name" value="PERMEASE-RELATED"/>
    <property type="match status" value="1"/>
</dbReference>
<evidence type="ECO:0000256" key="2">
    <source>
        <dbReference type="ARBA" id="ARBA00022448"/>
    </source>
</evidence>
<feature type="transmembrane region" description="Helical" evidence="7">
    <location>
        <begin position="490"/>
        <end position="516"/>
    </location>
</feature>
<dbReference type="SUPFAM" id="SSF103473">
    <property type="entry name" value="MFS general substrate transporter"/>
    <property type="match status" value="1"/>
</dbReference>
<keyword evidence="4 7" id="KW-1133">Transmembrane helix</keyword>
<feature type="transmembrane region" description="Helical" evidence="7">
    <location>
        <begin position="228"/>
        <end position="248"/>
    </location>
</feature>
<dbReference type="InterPro" id="IPR036259">
    <property type="entry name" value="MFS_trans_sf"/>
</dbReference>
<accession>A0A6A6QV53</accession>
<feature type="region of interest" description="Disordered" evidence="6">
    <location>
        <begin position="1"/>
        <end position="34"/>
    </location>
</feature>
<feature type="transmembrane region" description="Helical" evidence="7">
    <location>
        <begin position="254"/>
        <end position="274"/>
    </location>
</feature>
<evidence type="ECO:0000256" key="4">
    <source>
        <dbReference type="ARBA" id="ARBA00022989"/>
    </source>
</evidence>
<dbReference type="Proteomes" id="UP000799750">
    <property type="component" value="Unassembled WGS sequence"/>
</dbReference>
<gene>
    <name evidence="8" type="ORF">BU16DRAFT_366347</name>
</gene>
<dbReference type="EMBL" id="MU004188">
    <property type="protein sequence ID" value="KAF2496076.1"/>
    <property type="molecule type" value="Genomic_DNA"/>
</dbReference>
<evidence type="ECO:0000313" key="8">
    <source>
        <dbReference type="EMBL" id="KAF2496076.1"/>
    </source>
</evidence>
<evidence type="ECO:0000256" key="1">
    <source>
        <dbReference type="ARBA" id="ARBA00004141"/>
    </source>
</evidence>
<dbReference type="Pfam" id="PF07690">
    <property type="entry name" value="MFS_1"/>
    <property type="match status" value="1"/>
</dbReference>
<keyword evidence="2" id="KW-0813">Transport</keyword>
<keyword evidence="9" id="KW-1185">Reference proteome</keyword>
<feature type="transmembrane region" description="Helical" evidence="7">
    <location>
        <begin position="528"/>
        <end position="548"/>
    </location>
</feature>
<dbReference type="GO" id="GO:0022857">
    <property type="term" value="F:transmembrane transporter activity"/>
    <property type="evidence" value="ECO:0007669"/>
    <property type="project" value="InterPro"/>
</dbReference>
<sequence>MSESRESEWESISDPISRAESILDRDRSQFHGPWNVPHASTEVLLPQTRHPRVVQDASAPPGRLGSLGFESEGISAAIPRHEDGGIELQTFETGPQTQAPTAPAFPATIHHQAVPAVRTANLTRRSDLRIMPFLILLFILFYLSCGNVVNPRIHRIGKDFHTSHHEVMVQWSLFYAGYILIGIPFSLCLQFMLNSHAWFLVAFGFAGCVIFATPFVGNIHSLRSLRFLLGILGGQVLPGTAILLGRFYSKAELYVRFGLCVLVGTLFGAWSGFLGDALERASRSDRSATQHVPLANIYILEGLLIAFLGSAAIFLIPTSRTTRRVSLWRMLRCSGAFSRGDNTLRDSTQHQDRRFSLRCLANRHTALCSLALFQTNFILQSIPTFTPQIIAHMGLEGTSAQIGSAVPLAGSALWVIFLTVLCASNNITLTRFIYATFAAFSIVGAAGVLWVTAPVVRYIAVILLASGVIPAMPALLVCGVNRARSPREKALVAGFLSSTGALGGWTGGVIGLAHLAGHSEPGIWVGHVVNLIAAVSATVIGDVGIVLYDLRDS</sequence>
<feature type="transmembrane region" description="Helical" evidence="7">
    <location>
        <begin position="432"/>
        <end position="452"/>
    </location>
</feature>
<dbReference type="Gene3D" id="1.20.1250.20">
    <property type="entry name" value="MFS general substrate transporter like domains"/>
    <property type="match status" value="1"/>
</dbReference>
<keyword evidence="3 7" id="KW-0812">Transmembrane</keyword>
<feature type="transmembrane region" description="Helical" evidence="7">
    <location>
        <begin position="295"/>
        <end position="316"/>
    </location>
</feature>
<comment type="subcellular location">
    <subcellularLocation>
        <location evidence="1">Membrane</location>
        <topology evidence="1">Multi-pass membrane protein</topology>
    </subcellularLocation>
</comment>
<protein>
    <submittedName>
        <fullName evidence="8">MFS general substrate transporter</fullName>
    </submittedName>
</protein>
<dbReference type="AlphaFoldDB" id="A0A6A6QV53"/>
<feature type="transmembrane region" description="Helical" evidence="7">
    <location>
        <begin position="171"/>
        <end position="192"/>
    </location>
</feature>
<feature type="transmembrane region" description="Helical" evidence="7">
    <location>
        <begin position="198"/>
        <end position="216"/>
    </location>
</feature>
<feature type="transmembrane region" description="Helical" evidence="7">
    <location>
        <begin position="130"/>
        <end position="150"/>
    </location>
</feature>
<evidence type="ECO:0000256" key="7">
    <source>
        <dbReference type="SAM" id="Phobius"/>
    </source>
</evidence>
<evidence type="ECO:0000313" key="9">
    <source>
        <dbReference type="Proteomes" id="UP000799750"/>
    </source>
</evidence>
<dbReference type="OrthoDB" id="10430540at2759"/>
<feature type="transmembrane region" description="Helical" evidence="7">
    <location>
        <begin position="402"/>
        <end position="423"/>
    </location>
</feature>